<gene>
    <name evidence="1" type="ORF">ADL29_12075</name>
</gene>
<dbReference type="SUPFAM" id="SSF51735">
    <property type="entry name" value="NAD(P)-binding Rossmann-fold domains"/>
    <property type="match status" value="1"/>
</dbReference>
<accession>A0A0N0XWR1</accession>
<dbReference type="InterPro" id="IPR036291">
    <property type="entry name" value="NAD(P)-bd_dom_sf"/>
</dbReference>
<reference evidence="2" key="1">
    <citation type="submission" date="2015-07" db="EMBL/GenBank/DDBJ databases">
        <authorList>
            <person name="Ju K.-S."/>
            <person name="Doroghazi J.R."/>
            <person name="Metcalf W.W."/>
        </authorList>
    </citation>
    <scope>NUCLEOTIDE SEQUENCE [LARGE SCALE GENOMIC DNA]</scope>
    <source>
        <strain evidence="2">NRRL ISP-5002</strain>
    </source>
</reference>
<evidence type="ECO:0000313" key="1">
    <source>
        <dbReference type="EMBL" id="KPC64264.1"/>
    </source>
</evidence>
<comment type="caution">
    <text evidence="1">The sequence shown here is derived from an EMBL/GenBank/DDBJ whole genome shotgun (WGS) entry which is preliminary data.</text>
</comment>
<dbReference type="AlphaFoldDB" id="A0A0N0XWR1"/>
<dbReference type="PATRIC" id="fig|66876.3.peg.2638"/>
<name>A0A0N0XWR1_9ACTN</name>
<evidence type="ECO:0000313" key="2">
    <source>
        <dbReference type="Proteomes" id="UP000037982"/>
    </source>
</evidence>
<dbReference type="Gene3D" id="3.40.50.720">
    <property type="entry name" value="NAD(P)-binding Rossmann-like Domain"/>
    <property type="match status" value="1"/>
</dbReference>
<proteinExistence type="predicted"/>
<organism evidence="1 2">
    <name type="scientific">Streptomyces chattanoogensis</name>
    <dbReference type="NCBI Taxonomy" id="66876"/>
    <lineage>
        <taxon>Bacteria</taxon>
        <taxon>Bacillati</taxon>
        <taxon>Actinomycetota</taxon>
        <taxon>Actinomycetes</taxon>
        <taxon>Kitasatosporales</taxon>
        <taxon>Streptomycetaceae</taxon>
        <taxon>Streptomyces</taxon>
    </lineage>
</organism>
<sequence length="89" mass="8653">MVTRIDQGGASADPAAAITGATCLCALYDPASRTCAVARAGHILPAPNRRSSFLMAQPLIVITGAGSGIGAATARAFAGRGSASSGAAH</sequence>
<keyword evidence="2" id="KW-1185">Reference proteome</keyword>
<dbReference type="Proteomes" id="UP000037982">
    <property type="component" value="Unassembled WGS sequence"/>
</dbReference>
<dbReference type="EMBL" id="LGKG01000101">
    <property type="protein sequence ID" value="KPC64264.1"/>
    <property type="molecule type" value="Genomic_DNA"/>
</dbReference>
<protein>
    <submittedName>
        <fullName evidence="1">Uncharacterized protein</fullName>
    </submittedName>
</protein>